<dbReference type="EMBL" id="FNHE01000013">
    <property type="protein sequence ID" value="SDN17886.1"/>
    <property type="molecule type" value="Genomic_DNA"/>
</dbReference>
<dbReference type="RefSeq" id="WP_091223085.1">
    <property type="nucleotide sequence ID" value="NZ_FNHE01000013.1"/>
</dbReference>
<keyword evidence="1" id="KW-0812">Transmembrane</keyword>
<keyword evidence="1" id="KW-0472">Membrane</keyword>
<feature type="transmembrane region" description="Helical" evidence="1">
    <location>
        <begin position="191"/>
        <end position="210"/>
    </location>
</feature>
<feature type="transmembrane region" description="Helical" evidence="1">
    <location>
        <begin position="134"/>
        <end position="154"/>
    </location>
</feature>
<feature type="transmembrane region" description="Helical" evidence="1">
    <location>
        <begin position="102"/>
        <end position="122"/>
    </location>
</feature>
<protein>
    <recommendedName>
        <fullName evidence="4">TspO and MBR related proteins</fullName>
    </recommendedName>
</protein>
<dbReference type="Proteomes" id="UP000198680">
    <property type="component" value="Unassembled WGS sequence"/>
</dbReference>
<feature type="transmembrane region" description="Helical" evidence="1">
    <location>
        <begin position="216"/>
        <end position="236"/>
    </location>
</feature>
<evidence type="ECO:0000256" key="1">
    <source>
        <dbReference type="SAM" id="Phobius"/>
    </source>
</evidence>
<accession>A0A1G9ZB82</accession>
<proteinExistence type="predicted"/>
<evidence type="ECO:0000313" key="3">
    <source>
        <dbReference type="Proteomes" id="UP000198680"/>
    </source>
</evidence>
<feature type="transmembrane region" description="Helical" evidence="1">
    <location>
        <begin position="46"/>
        <end position="67"/>
    </location>
</feature>
<keyword evidence="3" id="KW-1185">Reference proteome</keyword>
<dbReference type="STRING" id="1137991.SAMN05660642_04247"/>
<evidence type="ECO:0000313" key="2">
    <source>
        <dbReference type="EMBL" id="SDN17886.1"/>
    </source>
</evidence>
<gene>
    <name evidence="2" type="ORF">SAMN05660642_04247</name>
</gene>
<dbReference type="AlphaFoldDB" id="A0A1G9ZB82"/>
<name>A0A1G9ZB82_9ACTN</name>
<sequence length="240" mass="24133">MTFRSRRGTRGRWVLLGTAVVQAVSPPLAGFDQGSGSDPVVVPPGPFFAIWGPIVLGCLAAALWGLPLRRATAEPWRRIQLPLSLAQVGFAAWLVAAARLPVLTLPVFAGMLVALVVCLRAVVVTPADRVTRGLLGGSVGLYAGWTSAAVWINAATLLPEGAASATAPLAALLAGAALTAAALTRAVHGQPACVLAASWALLGALVSTASAGAVPLVVVAASGLAVVAATALVPLVRRPA</sequence>
<reference evidence="3" key="1">
    <citation type="submission" date="2016-10" db="EMBL/GenBank/DDBJ databases">
        <authorList>
            <person name="Varghese N."/>
            <person name="Submissions S."/>
        </authorList>
    </citation>
    <scope>NUCLEOTIDE SEQUENCE [LARGE SCALE GENOMIC DNA]</scope>
    <source>
        <strain evidence="3">DSM 45419</strain>
    </source>
</reference>
<dbReference type="OrthoDB" id="5189031at2"/>
<keyword evidence="1" id="KW-1133">Transmembrane helix</keyword>
<evidence type="ECO:0008006" key="4">
    <source>
        <dbReference type="Google" id="ProtNLM"/>
    </source>
</evidence>
<organism evidence="2 3">
    <name type="scientific">Geodermatophilus siccatus</name>
    <dbReference type="NCBI Taxonomy" id="1137991"/>
    <lineage>
        <taxon>Bacteria</taxon>
        <taxon>Bacillati</taxon>
        <taxon>Actinomycetota</taxon>
        <taxon>Actinomycetes</taxon>
        <taxon>Geodermatophilales</taxon>
        <taxon>Geodermatophilaceae</taxon>
        <taxon>Geodermatophilus</taxon>
    </lineage>
</organism>
<feature type="transmembrane region" description="Helical" evidence="1">
    <location>
        <begin position="79"/>
        <end position="96"/>
    </location>
</feature>
<feature type="transmembrane region" description="Helical" evidence="1">
    <location>
        <begin position="166"/>
        <end position="184"/>
    </location>
</feature>